<gene>
    <name evidence="6" type="ORF">NQ502_13710</name>
</gene>
<proteinExistence type="predicted"/>
<dbReference type="SUPFAM" id="SSF56059">
    <property type="entry name" value="Glutathione synthetase ATP-binding domain-like"/>
    <property type="match status" value="1"/>
</dbReference>
<reference evidence="6" key="1">
    <citation type="journal article" date="2022" name="Cell">
        <title>Design, construction, and in vivo augmentation of a complex gut microbiome.</title>
        <authorList>
            <person name="Cheng A.G."/>
            <person name="Ho P.Y."/>
            <person name="Aranda-Diaz A."/>
            <person name="Jain S."/>
            <person name="Yu F.B."/>
            <person name="Meng X."/>
            <person name="Wang M."/>
            <person name="Iakiviak M."/>
            <person name="Nagashima K."/>
            <person name="Zhao A."/>
            <person name="Murugkar P."/>
            <person name="Patil A."/>
            <person name="Atabakhsh K."/>
            <person name="Weakley A."/>
            <person name="Yan J."/>
            <person name="Brumbaugh A.R."/>
            <person name="Higginbottom S."/>
            <person name="Dimas A."/>
            <person name="Shiver A.L."/>
            <person name="Deutschbauer A."/>
            <person name="Neff N."/>
            <person name="Sonnenburg J.L."/>
            <person name="Huang K.C."/>
            <person name="Fischbach M.A."/>
        </authorList>
    </citation>
    <scope>NUCLEOTIDE SEQUENCE</scope>
    <source>
        <strain evidence="6">DSM 19829</strain>
    </source>
</reference>
<dbReference type="EMBL" id="CP102290">
    <property type="protein sequence ID" value="UWP58435.1"/>
    <property type="molecule type" value="Genomic_DNA"/>
</dbReference>
<sequence length="419" mass="47928">MKKRLMILGSLNEFTQLVKLAKERGICTVVCDGYPDSPAKQIADFAYDIDVRETVSLSRYARQHDVDAIITSFSDLLFECMVRSSDKAGLDCYLKPEQLPFYRNKMKMKQLLNSLSIATPRHVCLKRGFSDTELSELRFPAVTKPLDMYGSRGLYVLNSPAEVRRYFSRACSTSRVKEILVEEYNTGYEFNLMSWVMDGQVHILSIADREKTGTGTRDVPISTRNVYPSRLIGDVYEPAKNILEKFIAATGQTEGALSMQFFWAPGQAVEVCEIAGRFLGYEHELIEYSSGLSIEKLLLDSIYDRDALRKTLNEHSAFMAKHSAVLYFHSRPGYIGSQQTALEITEWPEVAESQLFYREGEAVVMHGPNPYFARYDITGKTRPYIDSVTQRIYDTMTVKDIRGKELLYRNEMPRYPENH</sequence>
<dbReference type="PROSITE" id="PS50975">
    <property type="entry name" value="ATP_GRASP"/>
    <property type="match status" value="1"/>
</dbReference>
<dbReference type="Proteomes" id="UP001060164">
    <property type="component" value="Chromosome"/>
</dbReference>
<evidence type="ECO:0000256" key="4">
    <source>
        <dbReference type="PROSITE-ProRule" id="PRU00409"/>
    </source>
</evidence>
<dbReference type="PANTHER" id="PTHR43055">
    <property type="entry name" value="FORMATE-DEPENDENT PHOSPHORIBOSYLGLYCINAMIDE FORMYLTRANSFERASE"/>
    <property type="match status" value="1"/>
</dbReference>
<evidence type="ECO:0000313" key="7">
    <source>
        <dbReference type="Proteomes" id="UP001060164"/>
    </source>
</evidence>
<organism evidence="6 7">
    <name type="scientific">Ruminococcus gauvreauii</name>
    <dbReference type="NCBI Taxonomy" id="438033"/>
    <lineage>
        <taxon>Bacteria</taxon>
        <taxon>Bacillati</taxon>
        <taxon>Bacillota</taxon>
        <taxon>Clostridia</taxon>
        <taxon>Eubacteriales</taxon>
        <taxon>Oscillospiraceae</taxon>
        <taxon>Ruminococcus</taxon>
    </lineage>
</organism>
<dbReference type="SUPFAM" id="SSF52440">
    <property type="entry name" value="PreATP-grasp domain"/>
    <property type="match status" value="1"/>
</dbReference>
<keyword evidence="3 4" id="KW-0067">ATP-binding</keyword>
<dbReference type="InterPro" id="IPR011761">
    <property type="entry name" value="ATP-grasp"/>
</dbReference>
<dbReference type="RefSeq" id="WP_028528221.1">
    <property type="nucleotide sequence ID" value="NZ_CABLBR010000008.1"/>
</dbReference>
<accession>A0ABY5VD49</accession>
<evidence type="ECO:0000256" key="2">
    <source>
        <dbReference type="ARBA" id="ARBA00022741"/>
    </source>
</evidence>
<protein>
    <submittedName>
        <fullName evidence="6">ATP-grasp domain-containing protein</fullName>
    </submittedName>
</protein>
<evidence type="ECO:0000256" key="1">
    <source>
        <dbReference type="ARBA" id="ARBA00022598"/>
    </source>
</evidence>
<dbReference type="PANTHER" id="PTHR43055:SF1">
    <property type="entry name" value="FORMATE-DEPENDENT PHOSPHORIBOSYLGLYCINAMIDE FORMYLTRANSFERASE"/>
    <property type="match status" value="1"/>
</dbReference>
<evidence type="ECO:0000256" key="3">
    <source>
        <dbReference type="ARBA" id="ARBA00022840"/>
    </source>
</evidence>
<keyword evidence="1" id="KW-0436">Ligase</keyword>
<keyword evidence="7" id="KW-1185">Reference proteome</keyword>
<evidence type="ECO:0000259" key="5">
    <source>
        <dbReference type="PROSITE" id="PS50975"/>
    </source>
</evidence>
<dbReference type="Gene3D" id="3.30.470.20">
    <property type="entry name" value="ATP-grasp fold, B domain"/>
    <property type="match status" value="1"/>
</dbReference>
<feature type="domain" description="ATP-grasp" evidence="5">
    <location>
        <begin position="109"/>
        <end position="303"/>
    </location>
</feature>
<dbReference type="InterPro" id="IPR016185">
    <property type="entry name" value="PreATP-grasp_dom_sf"/>
</dbReference>
<name>A0ABY5VD49_9FIRM</name>
<keyword evidence="2 4" id="KW-0547">Nucleotide-binding</keyword>
<dbReference type="Gene3D" id="3.40.50.20">
    <property type="match status" value="1"/>
</dbReference>
<evidence type="ECO:0000313" key="6">
    <source>
        <dbReference type="EMBL" id="UWP58435.1"/>
    </source>
</evidence>
<dbReference type="Pfam" id="PF13535">
    <property type="entry name" value="ATP-grasp_4"/>
    <property type="match status" value="1"/>
</dbReference>